<name>A0AAV9I6L3_9PEZI</name>
<dbReference type="Pfam" id="PF02826">
    <property type="entry name" value="2-Hacid_dh_C"/>
    <property type="match status" value="1"/>
</dbReference>
<dbReference type="InterPro" id="IPR006139">
    <property type="entry name" value="D-isomer_2_OHA_DH_cat_dom"/>
</dbReference>
<protein>
    <submittedName>
        <fullName evidence="6">Uncharacterized protein</fullName>
    </submittedName>
</protein>
<dbReference type="Proteomes" id="UP001321749">
    <property type="component" value="Unassembled WGS sequence"/>
</dbReference>
<evidence type="ECO:0000259" key="5">
    <source>
        <dbReference type="Pfam" id="PF02826"/>
    </source>
</evidence>
<dbReference type="PANTHER" id="PTHR10996">
    <property type="entry name" value="2-HYDROXYACID DEHYDROGENASE-RELATED"/>
    <property type="match status" value="1"/>
</dbReference>
<keyword evidence="7" id="KW-1185">Reference proteome</keyword>
<organism evidence="6 7">
    <name type="scientific">Cladorrhinum samala</name>
    <dbReference type="NCBI Taxonomy" id="585594"/>
    <lineage>
        <taxon>Eukaryota</taxon>
        <taxon>Fungi</taxon>
        <taxon>Dikarya</taxon>
        <taxon>Ascomycota</taxon>
        <taxon>Pezizomycotina</taxon>
        <taxon>Sordariomycetes</taxon>
        <taxon>Sordariomycetidae</taxon>
        <taxon>Sordariales</taxon>
        <taxon>Podosporaceae</taxon>
        <taxon>Cladorrhinum</taxon>
    </lineage>
</organism>
<reference evidence="6" key="1">
    <citation type="journal article" date="2023" name="Mol. Phylogenet. Evol.">
        <title>Genome-scale phylogeny and comparative genomics of the fungal order Sordariales.</title>
        <authorList>
            <person name="Hensen N."/>
            <person name="Bonometti L."/>
            <person name="Westerberg I."/>
            <person name="Brannstrom I.O."/>
            <person name="Guillou S."/>
            <person name="Cros-Aarteil S."/>
            <person name="Calhoun S."/>
            <person name="Haridas S."/>
            <person name="Kuo A."/>
            <person name="Mondo S."/>
            <person name="Pangilinan J."/>
            <person name="Riley R."/>
            <person name="LaButti K."/>
            <person name="Andreopoulos B."/>
            <person name="Lipzen A."/>
            <person name="Chen C."/>
            <person name="Yan M."/>
            <person name="Daum C."/>
            <person name="Ng V."/>
            <person name="Clum A."/>
            <person name="Steindorff A."/>
            <person name="Ohm R.A."/>
            <person name="Martin F."/>
            <person name="Silar P."/>
            <person name="Natvig D.O."/>
            <person name="Lalanne C."/>
            <person name="Gautier V."/>
            <person name="Ament-Velasquez S.L."/>
            <person name="Kruys A."/>
            <person name="Hutchinson M.I."/>
            <person name="Powell A.J."/>
            <person name="Barry K."/>
            <person name="Miller A.N."/>
            <person name="Grigoriev I.V."/>
            <person name="Debuchy R."/>
            <person name="Gladieux P."/>
            <person name="Hiltunen Thoren M."/>
            <person name="Johannesson H."/>
        </authorList>
    </citation>
    <scope>NUCLEOTIDE SEQUENCE</scope>
    <source>
        <strain evidence="6">PSN324</strain>
    </source>
</reference>
<evidence type="ECO:0000256" key="2">
    <source>
        <dbReference type="RuleBase" id="RU003719"/>
    </source>
</evidence>
<dbReference type="Gene3D" id="3.40.50.720">
    <property type="entry name" value="NAD(P)-binding Rossmann-like Domain"/>
    <property type="match status" value="2"/>
</dbReference>
<dbReference type="AlphaFoldDB" id="A0AAV9I6L3"/>
<feature type="region of interest" description="Disordered" evidence="3">
    <location>
        <begin position="1"/>
        <end position="34"/>
    </location>
</feature>
<sequence>MAEPTNTPMPPSTPVPASTPRSASPVRPIPSLTPNATTATIPFWTLPDASKKKRQTVLHIGDPIKYNPDTYLEFSQAFDIIRPTVAERERTEFIKALKERRWGDFSAIFRPFWGTGGEMGRWDAELISLLPNSVKVFASAGAGFDWADTELLAEKGIIYCNSGLAAAEAVADFAIAMIISTFRHLPWCMGAATLSLFASGSPDASAKDANARKAFQTCHAQATAASHNPRGHVLGLVGFGNIGQQIAAKMGNAAFGMKIAYFDVVRKSPAVERELGAVFYDTLSALMAASDCVVLCTPASPDGNPLITAETLASLRPGTRFVNIARGSLVDEDALADAVESGLVSAAALDVHADEPRVHPRLVKLASLEVENPGRVMLTCHNAGGTVETHIGFEELSMRNILAVLGGKDAITPVNLHLLRPQVVRSLT</sequence>
<keyword evidence="1 2" id="KW-0560">Oxidoreductase</keyword>
<comment type="similarity">
    <text evidence="2">Belongs to the D-isomer specific 2-hydroxyacid dehydrogenase family.</text>
</comment>
<evidence type="ECO:0000259" key="4">
    <source>
        <dbReference type="Pfam" id="PF00389"/>
    </source>
</evidence>
<dbReference type="SUPFAM" id="SSF52283">
    <property type="entry name" value="Formate/glycerate dehydrogenase catalytic domain-like"/>
    <property type="match status" value="1"/>
</dbReference>
<dbReference type="PROSITE" id="PS00671">
    <property type="entry name" value="D_2_HYDROXYACID_DH_3"/>
    <property type="match status" value="1"/>
</dbReference>
<dbReference type="GO" id="GO:0051287">
    <property type="term" value="F:NAD binding"/>
    <property type="evidence" value="ECO:0007669"/>
    <property type="project" value="InterPro"/>
</dbReference>
<dbReference type="GO" id="GO:0016618">
    <property type="term" value="F:hydroxypyruvate reductase [NAD(P)H] activity"/>
    <property type="evidence" value="ECO:0007669"/>
    <property type="project" value="TreeGrafter"/>
</dbReference>
<evidence type="ECO:0000313" key="6">
    <source>
        <dbReference type="EMBL" id="KAK4467212.1"/>
    </source>
</evidence>
<gene>
    <name evidence="6" type="ORF">QBC42DRAFT_258012</name>
</gene>
<evidence type="ECO:0000313" key="7">
    <source>
        <dbReference type="Proteomes" id="UP001321749"/>
    </source>
</evidence>
<dbReference type="InterPro" id="IPR006140">
    <property type="entry name" value="D-isomer_DH_NAD-bd"/>
</dbReference>
<evidence type="ECO:0000256" key="1">
    <source>
        <dbReference type="ARBA" id="ARBA00023002"/>
    </source>
</evidence>
<dbReference type="EMBL" id="MU864928">
    <property type="protein sequence ID" value="KAK4467212.1"/>
    <property type="molecule type" value="Genomic_DNA"/>
</dbReference>
<dbReference type="InterPro" id="IPR029753">
    <property type="entry name" value="D-isomer_DH_CS"/>
</dbReference>
<dbReference type="PANTHER" id="PTHR10996:SF281">
    <property type="entry name" value="D-ISOMER SPECIFIC 2-HYDROXYACID DEHYDROGENASE NAD-BINDING DOMAIN-CONTAINING PROTEIN-RELATED"/>
    <property type="match status" value="1"/>
</dbReference>
<feature type="domain" description="D-isomer specific 2-hydroxyacid dehydrogenase NAD-binding" evidence="5">
    <location>
        <begin position="219"/>
        <end position="381"/>
    </location>
</feature>
<dbReference type="SUPFAM" id="SSF51735">
    <property type="entry name" value="NAD(P)-binding Rossmann-fold domains"/>
    <property type="match status" value="1"/>
</dbReference>
<dbReference type="CDD" id="cd12168">
    <property type="entry name" value="Mand_dh_like"/>
    <property type="match status" value="1"/>
</dbReference>
<dbReference type="GO" id="GO:0005829">
    <property type="term" value="C:cytosol"/>
    <property type="evidence" value="ECO:0007669"/>
    <property type="project" value="TreeGrafter"/>
</dbReference>
<accession>A0AAV9I6L3</accession>
<dbReference type="Pfam" id="PF00389">
    <property type="entry name" value="2-Hacid_dh"/>
    <property type="match status" value="1"/>
</dbReference>
<evidence type="ECO:0000256" key="3">
    <source>
        <dbReference type="SAM" id="MobiDB-lite"/>
    </source>
</evidence>
<reference evidence="6" key="2">
    <citation type="submission" date="2023-06" db="EMBL/GenBank/DDBJ databases">
        <authorList>
            <consortium name="Lawrence Berkeley National Laboratory"/>
            <person name="Mondo S.J."/>
            <person name="Hensen N."/>
            <person name="Bonometti L."/>
            <person name="Westerberg I."/>
            <person name="Brannstrom I.O."/>
            <person name="Guillou S."/>
            <person name="Cros-Aarteil S."/>
            <person name="Calhoun S."/>
            <person name="Haridas S."/>
            <person name="Kuo A."/>
            <person name="Pangilinan J."/>
            <person name="Riley R."/>
            <person name="Labutti K."/>
            <person name="Andreopoulos B."/>
            <person name="Lipzen A."/>
            <person name="Chen C."/>
            <person name="Yanf M."/>
            <person name="Daum C."/>
            <person name="Ng V."/>
            <person name="Clum A."/>
            <person name="Steindorff A."/>
            <person name="Ohm R."/>
            <person name="Martin F."/>
            <person name="Silar P."/>
            <person name="Natvig D."/>
            <person name="Lalanne C."/>
            <person name="Gautier V."/>
            <person name="Ament-Velasquez S.L."/>
            <person name="Kruys A."/>
            <person name="Hutchinson M.I."/>
            <person name="Powell A.J."/>
            <person name="Barry K."/>
            <person name="Miller A.N."/>
            <person name="Grigoriev I.V."/>
            <person name="Debuchy R."/>
            <person name="Gladieux P."/>
            <person name="Thoren M.H."/>
            <person name="Johannesson H."/>
        </authorList>
    </citation>
    <scope>NUCLEOTIDE SEQUENCE</scope>
    <source>
        <strain evidence="6">PSN324</strain>
    </source>
</reference>
<dbReference type="GO" id="GO:0030267">
    <property type="term" value="F:glyoxylate reductase (NADPH) activity"/>
    <property type="evidence" value="ECO:0007669"/>
    <property type="project" value="TreeGrafter"/>
</dbReference>
<comment type="caution">
    <text evidence="6">The sequence shown here is derived from an EMBL/GenBank/DDBJ whole genome shotgun (WGS) entry which is preliminary data.</text>
</comment>
<dbReference type="InterPro" id="IPR050223">
    <property type="entry name" value="D-isomer_2-hydroxyacid_DH"/>
</dbReference>
<proteinExistence type="inferred from homology"/>
<dbReference type="InterPro" id="IPR036291">
    <property type="entry name" value="NAD(P)-bd_dom_sf"/>
</dbReference>
<dbReference type="FunFam" id="3.40.50.720:FF:000526">
    <property type="entry name" value="D-mandelate dehydrogenase, putative"/>
    <property type="match status" value="1"/>
</dbReference>
<feature type="domain" description="D-isomer specific 2-hydroxyacid dehydrogenase catalytic" evidence="4">
    <location>
        <begin position="122"/>
        <end position="415"/>
    </location>
</feature>